<gene>
    <name evidence="2" type="ORF">DFR24_3637</name>
</gene>
<dbReference type="InterPro" id="IPR022742">
    <property type="entry name" value="Hydrolase_4"/>
</dbReference>
<dbReference type="PANTHER" id="PTHR43798:SF33">
    <property type="entry name" value="HYDROLASE, PUTATIVE (AFU_ORTHOLOGUE AFUA_2G14860)-RELATED"/>
    <property type="match status" value="1"/>
</dbReference>
<dbReference type="RefSeq" id="WP_133882797.1">
    <property type="nucleotide sequence ID" value="NZ_MWIN01000007.1"/>
</dbReference>
<proteinExistence type="predicted"/>
<dbReference type="Proteomes" id="UP000295341">
    <property type="component" value="Unassembled WGS sequence"/>
</dbReference>
<evidence type="ECO:0000259" key="1">
    <source>
        <dbReference type="Pfam" id="PF12146"/>
    </source>
</evidence>
<evidence type="ECO:0000313" key="2">
    <source>
        <dbReference type="EMBL" id="TDU26608.1"/>
    </source>
</evidence>
<organism evidence="2 3">
    <name type="scientific">Panacagrimonas perspica</name>
    <dbReference type="NCBI Taxonomy" id="381431"/>
    <lineage>
        <taxon>Bacteria</taxon>
        <taxon>Pseudomonadati</taxon>
        <taxon>Pseudomonadota</taxon>
        <taxon>Gammaproteobacteria</taxon>
        <taxon>Nevskiales</taxon>
        <taxon>Nevskiaceae</taxon>
        <taxon>Panacagrimonas</taxon>
    </lineage>
</organism>
<dbReference type="OrthoDB" id="9785847at2"/>
<protein>
    <submittedName>
        <fullName evidence="2">Esterase/lipase</fullName>
    </submittedName>
</protein>
<feature type="domain" description="Serine aminopeptidase S33" evidence="1">
    <location>
        <begin position="69"/>
        <end position="167"/>
    </location>
</feature>
<evidence type="ECO:0000313" key="3">
    <source>
        <dbReference type="Proteomes" id="UP000295341"/>
    </source>
</evidence>
<dbReference type="PANTHER" id="PTHR43798">
    <property type="entry name" value="MONOACYLGLYCEROL LIPASE"/>
    <property type="match status" value="1"/>
</dbReference>
<dbReference type="SUPFAM" id="SSF53474">
    <property type="entry name" value="alpha/beta-Hydrolases"/>
    <property type="match status" value="1"/>
</dbReference>
<dbReference type="GO" id="GO:0016020">
    <property type="term" value="C:membrane"/>
    <property type="evidence" value="ECO:0007669"/>
    <property type="project" value="TreeGrafter"/>
</dbReference>
<dbReference type="Gene3D" id="3.40.50.1820">
    <property type="entry name" value="alpha/beta hydrolase"/>
    <property type="match status" value="1"/>
</dbReference>
<dbReference type="InterPro" id="IPR050266">
    <property type="entry name" value="AB_hydrolase_sf"/>
</dbReference>
<dbReference type="AlphaFoldDB" id="A0A4R7NZN3"/>
<comment type="caution">
    <text evidence="2">The sequence shown here is derived from an EMBL/GenBank/DDBJ whole genome shotgun (WGS) entry which is preliminary data.</text>
</comment>
<keyword evidence="3" id="KW-1185">Reference proteome</keyword>
<accession>A0A4R7NZN3</accession>
<name>A0A4R7NZN3_9GAMM</name>
<dbReference type="InterPro" id="IPR029058">
    <property type="entry name" value="AB_hydrolase_fold"/>
</dbReference>
<dbReference type="EMBL" id="SOBT01000010">
    <property type="protein sequence ID" value="TDU26608.1"/>
    <property type="molecule type" value="Genomic_DNA"/>
</dbReference>
<reference evidence="2 3" key="1">
    <citation type="submission" date="2019-03" db="EMBL/GenBank/DDBJ databases">
        <title>Genomic Encyclopedia of Type Strains, Phase IV (KMG-IV): sequencing the most valuable type-strain genomes for metagenomic binning, comparative biology and taxonomic classification.</title>
        <authorList>
            <person name="Goeker M."/>
        </authorList>
    </citation>
    <scope>NUCLEOTIDE SEQUENCE [LARGE SCALE GENOMIC DNA]</scope>
    <source>
        <strain evidence="2 3">DSM 26377</strain>
    </source>
</reference>
<sequence>MDSHTLFRTATRVLGEIAPGLVAAPVVDRLIHPRRLSIRDWERPAAEVAQRVTFRSGLSGLRWGDRGPIVLALHGWEGRATQFRYIAEAVVRSGRTLIALDAPGHGGSPGHVAHPGLFAESLIDVAAEITAEAGQLETVIGHSMGAGATAYALAQDLPVERAVLISGPSSFEAVVRSAAEMAGLGPRATQRVLRAMEDHTGLAPEVLDVASLAARVEIPVLVVHDRDDAFVDFHHAQRFVSHVPDVRLIQTHGLGHWRVLTDSATVARIAGFIAHSAPVELGRAA</sequence>
<dbReference type="Pfam" id="PF12146">
    <property type="entry name" value="Hydrolase_4"/>
    <property type="match status" value="1"/>
</dbReference>